<organism evidence="2 3">
    <name type="scientific">Acinetobacter pragensis</name>
    <dbReference type="NCBI Taxonomy" id="1806892"/>
    <lineage>
        <taxon>Bacteria</taxon>
        <taxon>Pseudomonadati</taxon>
        <taxon>Pseudomonadota</taxon>
        <taxon>Gammaproteobacteria</taxon>
        <taxon>Moraxellales</taxon>
        <taxon>Moraxellaceae</taxon>
        <taxon>Acinetobacter</taxon>
    </lineage>
</organism>
<evidence type="ECO:0000313" key="3">
    <source>
        <dbReference type="Proteomes" id="UP000076276"/>
    </source>
</evidence>
<dbReference type="InterPro" id="IPR036736">
    <property type="entry name" value="ACP-like_sf"/>
</dbReference>
<sequence>MLYPMPKKIHFAPSAAKWSVVSAQSVLLLTGLHELRADAAMSDSKLMQNITSIANKAKALDLQIVDLSGDNAMQGMQRLGELLSIYPQLMIAGQVTPLLKQVLAHLMSVTAHICIIDDAILLPNAEQHIQWVDNLTAQSVHHMNTYSLMRLWNLSAPTAYVLSPKGILLAVAEQLNMDALDIDPKADLHSYGLDSVAMVSLVGLWRANGANITYEDFLQQPALSHLMQILVPKN</sequence>
<dbReference type="Pfam" id="PF00550">
    <property type="entry name" value="PP-binding"/>
    <property type="match status" value="1"/>
</dbReference>
<dbReference type="SUPFAM" id="SSF47336">
    <property type="entry name" value="ACP-like"/>
    <property type="match status" value="1"/>
</dbReference>
<feature type="domain" description="Carrier" evidence="1">
    <location>
        <begin position="167"/>
        <end position="227"/>
    </location>
</feature>
<proteinExistence type="predicted"/>
<dbReference type="Proteomes" id="UP000076276">
    <property type="component" value="Unassembled WGS sequence"/>
</dbReference>
<dbReference type="EMBL" id="LUAW01000045">
    <property type="protein sequence ID" value="KYQ70794.1"/>
    <property type="molecule type" value="Genomic_DNA"/>
</dbReference>
<dbReference type="STRING" id="1806892.AZH43_03485"/>
<reference evidence="2 3" key="1">
    <citation type="submission" date="2016-03" db="EMBL/GenBank/DDBJ databases">
        <title>Acinetobacter genomospecies 28 strain ANC 4149.</title>
        <authorList>
            <person name="Radolfova-Krizova L."/>
            <person name="Nemec A."/>
        </authorList>
    </citation>
    <scope>NUCLEOTIDE SEQUENCE [LARGE SCALE GENOMIC DNA]</scope>
    <source>
        <strain evidence="2 3">ANC 4149</strain>
    </source>
</reference>
<dbReference type="AlphaFoldDB" id="A0A151XYQ3"/>
<comment type="caution">
    <text evidence="2">The sequence shown here is derived from an EMBL/GenBank/DDBJ whole genome shotgun (WGS) entry which is preliminary data.</text>
</comment>
<dbReference type="InterPro" id="IPR009081">
    <property type="entry name" value="PP-bd_ACP"/>
</dbReference>
<protein>
    <submittedName>
        <fullName evidence="2">Isochorismatase</fullName>
    </submittedName>
</protein>
<evidence type="ECO:0000259" key="1">
    <source>
        <dbReference type="Pfam" id="PF00550"/>
    </source>
</evidence>
<name>A0A151XYQ3_9GAMM</name>
<dbReference type="Gene3D" id="1.10.1200.10">
    <property type="entry name" value="ACP-like"/>
    <property type="match status" value="1"/>
</dbReference>
<dbReference type="RefSeq" id="WP_067671685.1">
    <property type="nucleotide sequence ID" value="NZ_CBCSIK010000007.1"/>
</dbReference>
<gene>
    <name evidence="2" type="ORF">AZH43_03485</name>
</gene>
<keyword evidence="3" id="KW-1185">Reference proteome</keyword>
<accession>A0A151XYQ3</accession>
<evidence type="ECO:0000313" key="2">
    <source>
        <dbReference type="EMBL" id="KYQ70794.1"/>
    </source>
</evidence>
<dbReference type="OrthoDB" id="6702279at2"/>